<feature type="transmembrane region" description="Helical" evidence="3">
    <location>
        <begin position="40"/>
        <end position="61"/>
    </location>
</feature>
<dbReference type="GO" id="GO:0016491">
    <property type="term" value="F:oxidoreductase activity"/>
    <property type="evidence" value="ECO:0007669"/>
    <property type="project" value="InterPro"/>
</dbReference>
<keyword evidence="3" id="KW-1133">Transmembrane helix</keyword>
<feature type="transmembrane region" description="Helical" evidence="3">
    <location>
        <begin position="12"/>
        <end position="33"/>
    </location>
</feature>
<evidence type="ECO:0000313" key="5">
    <source>
        <dbReference type="EMBL" id="AMA75736.1"/>
    </source>
</evidence>
<dbReference type="PANTHER" id="PTHR42852">
    <property type="entry name" value="THIOL:DISULFIDE INTERCHANGE PROTEIN DSBE"/>
    <property type="match status" value="1"/>
</dbReference>
<name>A0A0X8D9K1_9DEIN</name>
<evidence type="ECO:0000256" key="2">
    <source>
        <dbReference type="ARBA" id="ARBA00022748"/>
    </source>
</evidence>
<dbReference type="InterPro" id="IPR050553">
    <property type="entry name" value="Thioredoxin_ResA/DsbE_sf"/>
</dbReference>
<dbReference type="PROSITE" id="PS51352">
    <property type="entry name" value="THIOREDOXIN_2"/>
    <property type="match status" value="1"/>
</dbReference>
<dbReference type="InterPro" id="IPR017937">
    <property type="entry name" value="Thioredoxin_CS"/>
</dbReference>
<dbReference type="SUPFAM" id="SSF52833">
    <property type="entry name" value="Thioredoxin-like"/>
    <property type="match status" value="1"/>
</dbReference>
<dbReference type="InterPro" id="IPR013766">
    <property type="entry name" value="Thioredoxin_domain"/>
</dbReference>
<dbReference type="PANTHER" id="PTHR42852:SF18">
    <property type="entry name" value="CHROMOSOME UNDETERMINED SCAFFOLD_47, WHOLE GENOME SHOTGUN SEQUENCE"/>
    <property type="match status" value="1"/>
</dbReference>
<dbReference type="AlphaFoldDB" id="A0A0X8D9K1"/>
<proteinExistence type="predicted"/>
<dbReference type="Gene3D" id="3.40.30.10">
    <property type="entry name" value="Glutaredoxin"/>
    <property type="match status" value="1"/>
</dbReference>
<dbReference type="CDD" id="cd02966">
    <property type="entry name" value="TlpA_like_family"/>
    <property type="match status" value="1"/>
</dbReference>
<gene>
    <name evidence="5" type="ORF">AV541_06515</name>
</gene>
<reference evidence="5 6" key="1">
    <citation type="submission" date="2016-01" db="EMBL/GenBank/DDBJ databases">
        <title>Genome sequence of Thermus parvatiensis, a thermophile isolated from a hot water spring.</title>
        <authorList>
            <person name="Tripathi C."/>
            <person name="Lal R."/>
        </authorList>
    </citation>
    <scope>NUCLEOTIDE SEQUENCE [LARGE SCALE GENOMIC DNA]</scope>
    <source>
        <strain evidence="5 6">RL</strain>
    </source>
</reference>
<dbReference type="Pfam" id="PF08534">
    <property type="entry name" value="Redoxin"/>
    <property type="match status" value="1"/>
</dbReference>
<evidence type="ECO:0000313" key="6">
    <source>
        <dbReference type="Proteomes" id="UP000061630"/>
    </source>
</evidence>
<accession>A0A0X8D9K1</accession>
<dbReference type="InterPro" id="IPR001640">
    <property type="entry name" value="Lgt"/>
</dbReference>
<protein>
    <submittedName>
        <fullName evidence="5">Thiol:disulfide interchange protein</fullName>
    </submittedName>
</protein>
<dbReference type="Proteomes" id="UP000061630">
    <property type="component" value="Chromosome"/>
</dbReference>
<dbReference type="RefSeq" id="WP_060384528.1">
    <property type="nucleotide sequence ID" value="NZ_CP014141.1"/>
</dbReference>
<dbReference type="GO" id="GO:0030313">
    <property type="term" value="C:cell envelope"/>
    <property type="evidence" value="ECO:0007669"/>
    <property type="project" value="UniProtKB-SubCell"/>
</dbReference>
<evidence type="ECO:0000259" key="4">
    <source>
        <dbReference type="PROSITE" id="PS51352"/>
    </source>
</evidence>
<dbReference type="GO" id="GO:0005886">
    <property type="term" value="C:plasma membrane"/>
    <property type="evidence" value="ECO:0007669"/>
    <property type="project" value="InterPro"/>
</dbReference>
<dbReference type="PROSITE" id="PS00194">
    <property type="entry name" value="THIOREDOXIN_1"/>
    <property type="match status" value="1"/>
</dbReference>
<keyword evidence="3" id="KW-0812">Transmembrane</keyword>
<feature type="domain" description="Thioredoxin" evidence="4">
    <location>
        <begin position="127"/>
        <end position="263"/>
    </location>
</feature>
<keyword evidence="2" id="KW-0201">Cytochrome c-type biogenesis</keyword>
<evidence type="ECO:0000256" key="1">
    <source>
        <dbReference type="ARBA" id="ARBA00004196"/>
    </source>
</evidence>
<dbReference type="InterPro" id="IPR036249">
    <property type="entry name" value="Thioredoxin-like_sf"/>
</dbReference>
<feature type="transmembrane region" description="Helical" evidence="3">
    <location>
        <begin position="73"/>
        <end position="96"/>
    </location>
</feature>
<dbReference type="GO" id="GO:0042158">
    <property type="term" value="P:lipoprotein biosynthetic process"/>
    <property type="evidence" value="ECO:0007669"/>
    <property type="project" value="InterPro"/>
</dbReference>
<keyword evidence="3" id="KW-0472">Membrane</keyword>
<dbReference type="KEGG" id="tpar:AV541_06515"/>
<feature type="transmembrane region" description="Helical" evidence="3">
    <location>
        <begin position="103"/>
        <end position="122"/>
    </location>
</feature>
<dbReference type="Pfam" id="PF01790">
    <property type="entry name" value="LGT"/>
    <property type="match status" value="1"/>
</dbReference>
<organism evidence="5 6">
    <name type="scientific">Thermus parvatiensis</name>
    <dbReference type="NCBI Taxonomy" id="456163"/>
    <lineage>
        <taxon>Bacteria</taxon>
        <taxon>Thermotogati</taxon>
        <taxon>Deinococcota</taxon>
        <taxon>Deinococci</taxon>
        <taxon>Thermales</taxon>
        <taxon>Thermaceae</taxon>
        <taxon>Thermus</taxon>
    </lineage>
</organism>
<comment type="subcellular location">
    <subcellularLocation>
        <location evidence="1">Cell envelope</location>
    </subcellularLocation>
</comment>
<dbReference type="InterPro" id="IPR013740">
    <property type="entry name" value="Redoxin"/>
</dbReference>
<dbReference type="GO" id="GO:0008961">
    <property type="term" value="F:phosphatidylglycerol-prolipoprotein diacylglyceryl transferase activity"/>
    <property type="evidence" value="ECO:0007669"/>
    <property type="project" value="InterPro"/>
</dbReference>
<sequence>MDGVQLGPFTIPWVRLGVALALLALVLVAELLARRVDPRFSPWATGAVLVGLLGARLGFVLENFSVFARDPLSVLYVWQGGFTPAWGILAGGGYTLMVLPKHLWRYALMAVLAAGLVAGVFLTRGRGAEAVGLPEVQLTSLGGTPVSLEAFRGKPVVLNLWATWCPPCRRELPMMVRLAQENPEVRFAFVSQGEGPLVVKNFLEERGLSPEWVLLDPETRLAQALGVQGLPTTFFFDREGRLVARHLGELSEALLLGYLRALR</sequence>
<dbReference type="EMBL" id="CP014141">
    <property type="protein sequence ID" value="AMA75736.1"/>
    <property type="molecule type" value="Genomic_DNA"/>
</dbReference>
<evidence type="ECO:0000256" key="3">
    <source>
        <dbReference type="SAM" id="Phobius"/>
    </source>
</evidence>
<dbReference type="GO" id="GO:0017004">
    <property type="term" value="P:cytochrome complex assembly"/>
    <property type="evidence" value="ECO:0007669"/>
    <property type="project" value="UniProtKB-KW"/>
</dbReference>